<dbReference type="Proteomes" id="UP000509658">
    <property type="component" value="Chromosome"/>
</dbReference>
<organism evidence="1 2">
    <name type="scientific">Candidatus Reidiella endopervernicosa</name>
    <dbReference type="NCBI Taxonomy" id="2738883"/>
    <lineage>
        <taxon>Bacteria</taxon>
        <taxon>Pseudomonadati</taxon>
        <taxon>Pseudomonadota</taxon>
        <taxon>Gammaproteobacteria</taxon>
        <taxon>Candidatus Reidiella</taxon>
    </lineage>
</organism>
<proteinExistence type="predicted"/>
<dbReference type="KEGG" id="rev:HUE57_11170"/>
<dbReference type="AlphaFoldDB" id="A0A6N0HWS3"/>
<accession>A0A6N0HWS3</accession>
<name>A0A6N0HWS3_9GAMM</name>
<keyword evidence="2" id="KW-1185">Reference proteome</keyword>
<reference evidence="1 2" key="1">
    <citation type="submission" date="2020-05" db="EMBL/GenBank/DDBJ databases">
        <title>Horizontal transmission and recombination maintain forever young bacterial symbiont genomes.</title>
        <authorList>
            <person name="Russell S.L."/>
            <person name="Pepper-Tunick E."/>
            <person name="Svedberg J."/>
            <person name="Byrne A."/>
            <person name="Ruelas Castillo J."/>
            <person name="Vollmers C."/>
            <person name="Beinart R.A."/>
            <person name="Corbett-Detig R."/>
        </authorList>
    </citation>
    <scope>NUCLEOTIDE SEQUENCE [LARGE SCALE GENOMIC DNA]</scope>
    <source>
        <strain evidence="1">Santa_Monica_outfall</strain>
    </source>
</reference>
<evidence type="ECO:0008006" key="3">
    <source>
        <dbReference type="Google" id="ProtNLM"/>
    </source>
</evidence>
<gene>
    <name evidence="1" type="ORF">HUE57_11170</name>
</gene>
<protein>
    <recommendedName>
        <fullName evidence="3">Lipoprotein</fullName>
    </recommendedName>
</protein>
<sequence length="129" mass="14244">MQLSHLALISPLLVTLLSGCSSNHNLRDGDSSLGGGYQTIPVNTSIYYIYVRTNPAIVARHDTAKEMFMRQARDACNSDNIGIVNGKTQIYHSKFDPLIVTETLDYAVCLDDGQSDVQIRTSISDYEQS</sequence>
<dbReference type="EMBL" id="CP054491">
    <property type="protein sequence ID" value="QKQ26782.1"/>
    <property type="molecule type" value="Genomic_DNA"/>
</dbReference>
<evidence type="ECO:0000313" key="1">
    <source>
        <dbReference type="EMBL" id="QKQ26782.1"/>
    </source>
</evidence>
<evidence type="ECO:0000313" key="2">
    <source>
        <dbReference type="Proteomes" id="UP000509658"/>
    </source>
</evidence>
<dbReference type="RefSeq" id="WP_174673184.1">
    <property type="nucleotide sequence ID" value="NZ_CP054491.1"/>
</dbReference>